<dbReference type="PROSITE" id="PS00710">
    <property type="entry name" value="PGM_PMM"/>
    <property type="match status" value="1"/>
</dbReference>
<dbReference type="GO" id="GO:0005975">
    <property type="term" value="P:carbohydrate metabolic process"/>
    <property type="evidence" value="ECO:0007669"/>
    <property type="project" value="InterPro"/>
</dbReference>
<sequence>MSKSNLNALAGKKVPKSQLENIPKLISAYYTLKPEMSHKEQRVAFGTSGHRGNAYKKSFNEAHVKAISQAVCDYRKEQGIDGTLFIGKDTHALSTPAQLTAIEVFTANRVSISIAEDDGYTATPLVSFAIIEANKKDGGICDGIVITPSHNPPSDGGYKYNPPNGGPADTDVTSQIEKRANEILENGLKEVKSCTLKEAMNSGYITAYDFTTPYVAALKEIVDMAAIQKAGLKIGVNPLGGASIAVYQKINEMYGLDMDILDPYVDPTFSFMHLDHDGKIRMDCSSPYAMAGLIEMKDRYDIAFANDVDSDRHGIVTPKGGLMNPNHYLSVAIWYLFSSRKNWQRDLKIGKTLVSSSMIDRVAKSLDRTVYEVPVGFKWFSAGLMDGELGFGGEESAGASFLRFDGSVWTTDKDGIILNLLAAEILAKEEKDPALIYAGFEQAFGKAYYERIDAPASKAQKEKLKNLTSHDIHQADLSGETIECIYTKAPGNNADIGGVKIVTENGWVALRPSGTEDIYKIYAESFLSAEHLHTLQKEAKEIVDAIIDS</sequence>
<dbReference type="InterPro" id="IPR036900">
    <property type="entry name" value="A-D-PHexomutase_C_sf"/>
</dbReference>
<accession>A0A1W1CSR6</accession>
<keyword evidence="3" id="KW-0597">Phosphoprotein</keyword>
<dbReference type="InterPro" id="IPR005844">
    <property type="entry name" value="A-D-PHexomutase_a/b/a-I"/>
</dbReference>
<dbReference type="InterPro" id="IPR045244">
    <property type="entry name" value="PGM"/>
</dbReference>
<dbReference type="SUPFAM" id="SSF53738">
    <property type="entry name" value="Phosphoglucomutase, first 3 domains"/>
    <property type="match status" value="3"/>
</dbReference>
<organism evidence="11">
    <name type="scientific">hydrothermal vent metagenome</name>
    <dbReference type="NCBI Taxonomy" id="652676"/>
    <lineage>
        <taxon>unclassified sequences</taxon>
        <taxon>metagenomes</taxon>
        <taxon>ecological metagenomes</taxon>
    </lineage>
</organism>
<dbReference type="InterPro" id="IPR016066">
    <property type="entry name" value="A-D-PHexomutase_CS"/>
</dbReference>
<dbReference type="Pfam" id="PF00408">
    <property type="entry name" value="PGM_PMM_IV"/>
    <property type="match status" value="1"/>
</dbReference>
<dbReference type="GO" id="GO:0004614">
    <property type="term" value="F:phosphoglucomutase activity"/>
    <property type="evidence" value="ECO:0007669"/>
    <property type="project" value="UniProtKB-EC"/>
</dbReference>
<comment type="cofactor">
    <cofactor evidence="1">
        <name>Mg(2+)</name>
        <dbReference type="ChEBI" id="CHEBI:18420"/>
    </cofactor>
</comment>
<dbReference type="CDD" id="cd05801">
    <property type="entry name" value="PGM_like3"/>
    <property type="match status" value="1"/>
</dbReference>
<dbReference type="NCBIfam" id="TIGR01132">
    <property type="entry name" value="pgm"/>
    <property type="match status" value="1"/>
</dbReference>
<dbReference type="InterPro" id="IPR005845">
    <property type="entry name" value="A-D-PHexomutase_a/b/a-II"/>
</dbReference>
<dbReference type="SUPFAM" id="SSF55957">
    <property type="entry name" value="Phosphoglucomutase, C-terminal domain"/>
    <property type="match status" value="1"/>
</dbReference>
<dbReference type="EMBL" id="FPHL01000054">
    <property type="protein sequence ID" value="SFV68721.1"/>
    <property type="molecule type" value="Genomic_DNA"/>
</dbReference>
<dbReference type="GO" id="GO:0005829">
    <property type="term" value="C:cytosol"/>
    <property type="evidence" value="ECO:0007669"/>
    <property type="project" value="TreeGrafter"/>
</dbReference>
<dbReference type="Gene3D" id="3.30.310.50">
    <property type="entry name" value="Alpha-D-phosphohexomutase, C-terminal domain"/>
    <property type="match status" value="1"/>
</dbReference>
<dbReference type="PANTHER" id="PTHR22573:SF57">
    <property type="entry name" value="PHOSPHOGLUCOMUTASE"/>
    <property type="match status" value="1"/>
</dbReference>
<feature type="domain" description="Alpha-D-phosphohexomutase alpha/beta/alpha" evidence="8">
    <location>
        <begin position="43"/>
        <end position="184"/>
    </location>
</feature>
<gene>
    <name evidence="11" type="ORF">MNB_SV-10-1071</name>
</gene>
<evidence type="ECO:0000256" key="6">
    <source>
        <dbReference type="ARBA" id="ARBA00023235"/>
    </source>
</evidence>
<dbReference type="AlphaFoldDB" id="A0A1W1CSR6"/>
<dbReference type="Gene3D" id="3.40.120.10">
    <property type="entry name" value="Alpha-D-Glucose-1,6-Bisphosphate, subunit A, domain 3"/>
    <property type="match status" value="3"/>
</dbReference>
<dbReference type="InterPro" id="IPR005846">
    <property type="entry name" value="A-D-PHexomutase_a/b/a-III"/>
</dbReference>
<keyword evidence="5" id="KW-0460">Magnesium</keyword>
<proteinExistence type="inferred from homology"/>
<dbReference type="GO" id="GO:0000287">
    <property type="term" value="F:magnesium ion binding"/>
    <property type="evidence" value="ECO:0007669"/>
    <property type="project" value="InterPro"/>
</dbReference>
<dbReference type="PANTHER" id="PTHR22573">
    <property type="entry name" value="PHOSPHOHEXOMUTASE FAMILY MEMBER"/>
    <property type="match status" value="1"/>
</dbReference>
<evidence type="ECO:0000259" key="8">
    <source>
        <dbReference type="Pfam" id="PF02878"/>
    </source>
</evidence>
<dbReference type="InterPro" id="IPR016055">
    <property type="entry name" value="A-D-PHexomutase_a/b/a-I/II/III"/>
</dbReference>
<comment type="similarity">
    <text evidence="2">Belongs to the phosphohexose mutase family.</text>
</comment>
<dbReference type="InterPro" id="IPR005852">
    <property type="entry name" value="PGM_a-D-Glc-sp"/>
</dbReference>
<evidence type="ECO:0000313" key="11">
    <source>
        <dbReference type="EMBL" id="SFV68721.1"/>
    </source>
</evidence>
<dbReference type="EC" id="5.4.2.2" evidence="11"/>
<evidence type="ECO:0000256" key="4">
    <source>
        <dbReference type="ARBA" id="ARBA00022723"/>
    </source>
</evidence>
<feature type="domain" description="Alpha-D-phosphohexomutase alpha/beta/alpha" evidence="9">
    <location>
        <begin position="213"/>
        <end position="320"/>
    </location>
</feature>
<evidence type="ECO:0000259" key="10">
    <source>
        <dbReference type="Pfam" id="PF02880"/>
    </source>
</evidence>
<name>A0A1W1CSR6_9ZZZZ</name>
<feature type="domain" description="Alpha-D-phosphohexomutase alpha/beta/alpha" evidence="10">
    <location>
        <begin position="324"/>
        <end position="438"/>
    </location>
</feature>
<keyword evidence="6 11" id="KW-0413">Isomerase</keyword>
<evidence type="ECO:0000256" key="2">
    <source>
        <dbReference type="ARBA" id="ARBA00010231"/>
    </source>
</evidence>
<evidence type="ECO:0000256" key="1">
    <source>
        <dbReference type="ARBA" id="ARBA00001946"/>
    </source>
</evidence>
<keyword evidence="4" id="KW-0479">Metal-binding</keyword>
<feature type="domain" description="Alpha-D-phosphohexomutase C-terminal" evidence="7">
    <location>
        <begin position="492"/>
        <end position="539"/>
    </location>
</feature>
<evidence type="ECO:0000256" key="3">
    <source>
        <dbReference type="ARBA" id="ARBA00022553"/>
    </source>
</evidence>
<evidence type="ECO:0000256" key="5">
    <source>
        <dbReference type="ARBA" id="ARBA00022842"/>
    </source>
</evidence>
<dbReference type="InterPro" id="IPR005843">
    <property type="entry name" value="A-D-PHexomutase_C"/>
</dbReference>
<evidence type="ECO:0000259" key="7">
    <source>
        <dbReference type="Pfam" id="PF00408"/>
    </source>
</evidence>
<dbReference type="Pfam" id="PF02878">
    <property type="entry name" value="PGM_PMM_I"/>
    <property type="match status" value="1"/>
</dbReference>
<protein>
    <submittedName>
        <fullName evidence="11">Phosphoglucomutase</fullName>
        <ecNumber evidence="11">5.4.2.2</ecNumber>
    </submittedName>
</protein>
<dbReference type="Pfam" id="PF02879">
    <property type="entry name" value="PGM_PMM_II"/>
    <property type="match status" value="1"/>
</dbReference>
<reference evidence="11" key="1">
    <citation type="submission" date="2016-10" db="EMBL/GenBank/DDBJ databases">
        <authorList>
            <person name="de Groot N.N."/>
        </authorList>
    </citation>
    <scope>NUCLEOTIDE SEQUENCE</scope>
</reference>
<dbReference type="Pfam" id="PF02880">
    <property type="entry name" value="PGM_PMM_III"/>
    <property type="match status" value="1"/>
</dbReference>
<evidence type="ECO:0000259" key="9">
    <source>
        <dbReference type="Pfam" id="PF02879"/>
    </source>
</evidence>